<gene>
    <name evidence="2" type="ORF">GSPATT00010469001</name>
</gene>
<feature type="compositionally biased region" description="Basic and acidic residues" evidence="1">
    <location>
        <begin position="214"/>
        <end position="230"/>
    </location>
</feature>
<dbReference type="GeneID" id="5027456"/>
<organism evidence="2 3">
    <name type="scientific">Paramecium tetraurelia</name>
    <dbReference type="NCBI Taxonomy" id="5888"/>
    <lineage>
        <taxon>Eukaryota</taxon>
        <taxon>Sar</taxon>
        <taxon>Alveolata</taxon>
        <taxon>Ciliophora</taxon>
        <taxon>Intramacronucleata</taxon>
        <taxon>Oligohymenophorea</taxon>
        <taxon>Peniculida</taxon>
        <taxon>Parameciidae</taxon>
        <taxon>Paramecium</taxon>
    </lineage>
</organism>
<name>A0CU03_PARTE</name>
<dbReference type="KEGG" id="ptm:GSPATT00010469001"/>
<feature type="compositionally biased region" description="Basic and acidic residues" evidence="1">
    <location>
        <begin position="1"/>
        <end position="16"/>
    </location>
</feature>
<feature type="compositionally biased region" description="Basic and acidic residues" evidence="1">
    <location>
        <begin position="178"/>
        <end position="203"/>
    </location>
</feature>
<evidence type="ECO:0000313" key="2">
    <source>
        <dbReference type="EMBL" id="CAK74270.1"/>
    </source>
</evidence>
<keyword evidence="3" id="KW-1185">Reference proteome</keyword>
<feature type="region of interest" description="Disordered" evidence="1">
    <location>
        <begin position="178"/>
        <end position="332"/>
    </location>
</feature>
<evidence type="ECO:0000256" key="1">
    <source>
        <dbReference type="SAM" id="MobiDB-lite"/>
    </source>
</evidence>
<dbReference type="OMA" id="CYECECL"/>
<dbReference type="Proteomes" id="UP000000600">
    <property type="component" value="Unassembled WGS sequence"/>
</dbReference>
<feature type="compositionally biased region" description="Basic and acidic residues" evidence="1">
    <location>
        <begin position="266"/>
        <end position="291"/>
    </location>
</feature>
<protein>
    <submittedName>
        <fullName evidence="2">Uncharacterized protein</fullName>
    </submittedName>
</protein>
<dbReference type="AlphaFoldDB" id="A0CU03"/>
<feature type="compositionally biased region" description="Polar residues" evidence="1">
    <location>
        <begin position="47"/>
        <end position="56"/>
    </location>
</feature>
<sequence length="345" mass="40030">MKKIDGNGEKQLKDVEGNSASMNYPIPLEFDSKKNHPNYLKGKSKENQITSIVQQDQKNRKPVQVSIDRPLEGKRFLNKEKNSQKIFLQVRNDNGSENSSCELGNSNSDCECAKNMIPKKNIEIKINRKRKKKTDTTPFYDQIIYHDPRMRRINFVYSSSGSSDSEYERVFIKKEEIPEKKYKDKPSKKDPSEKEIPLPEHILECPIQPLPIPKVEKLPEVKKPKQEKPIKQPKIQKYRPKPPEEEWAKYETPNVVHPYQLKKPQKPVEKQKDSKPIYGKPRERVEFKAPKAQEQANDFIPKALPTQNAAPLKEKQKKKQKKQNQSSSGSSYCYECECLSDACDC</sequence>
<dbReference type="InParanoid" id="A0CU03"/>
<dbReference type="EMBL" id="CT868185">
    <property type="protein sequence ID" value="CAK74270.1"/>
    <property type="molecule type" value="Genomic_DNA"/>
</dbReference>
<feature type="region of interest" description="Disordered" evidence="1">
    <location>
        <begin position="1"/>
        <end position="64"/>
    </location>
</feature>
<dbReference type="RefSeq" id="XP_001441667.1">
    <property type="nucleotide sequence ID" value="XM_001441630.1"/>
</dbReference>
<accession>A0CU03</accession>
<reference evidence="2 3" key="1">
    <citation type="journal article" date="2006" name="Nature">
        <title>Global trends of whole-genome duplications revealed by the ciliate Paramecium tetraurelia.</title>
        <authorList>
            <consortium name="Genoscope"/>
            <person name="Aury J.-M."/>
            <person name="Jaillon O."/>
            <person name="Duret L."/>
            <person name="Noel B."/>
            <person name="Jubin C."/>
            <person name="Porcel B.M."/>
            <person name="Segurens B."/>
            <person name="Daubin V."/>
            <person name="Anthouard V."/>
            <person name="Aiach N."/>
            <person name="Arnaiz O."/>
            <person name="Billaut A."/>
            <person name="Beisson J."/>
            <person name="Blanc I."/>
            <person name="Bouhouche K."/>
            <person name="Camara F."/>
            <person name="Duharcourt S."/>
            <person name="Guigo R."/>
            <person name="Gogendeau D."/>
            <person name="Katinka M."/>
            <person name="Keller A.-M."/>
            <person name="Kissmehl R."/>
            <person name="Klotz C."/>
            <person name="Koll F."/>
            <person name="Le Moue A."/>
            <person name="Lepere C."/>
            <person name="Malinsky S."/>
            <person name="Nowacki M."/>
            <person name="Nowak J.K."/>
            <person name="Plattner H."/>
            <person name="Poulain J."/>
            <person name="Ruiz F."/>
            <person name="Serrano V."/>
            <person name="Zagulski M."/>
            <person name="Dessen P."/>
            <person name="Betermier M."/>
            <person name="Weissenbach J."/>
            <person name="Scarpelli C."/>
            <person name="Schachter V."/>
            <person name="Sperling L."/>
            <person name="Meyer E."/>
            <person name="Cohen J."/>
            <person name="Wincker P."/>
        </authorList>
    </citation>
    <scope>NUCLEOTIDE SEQUENCE [LARGE SCALE GENOMIC DNA]</scope>
    <source>
        <strain evidence="2 3">Stock d4-2</strain>
    </source>
</reference>
<evidence type="ECO:0000313" key="3">
    <source>
        <dbReference type="Proteomes" id="UP000000600"/>
    </source>
</evidence>
<dbReference type="OrthoDB" id="308581at2759"/>
<proteinExistence type="predicted"/>
<dbReference type="HOGENOM" id="CLU_805251_0_0_1"/>